<dbReference type="PANTHER" id="PTHR43308:SF5">
    <property type="entry name" value="S-LAYER PROTEIN _ PEPTIDOGLYCAN ENDO-BETA-N-ACETYLGLUCOSAMINIDASE"/>
    <property type="match status" value="1"/>
</dbReference>
<accession>A0A089L4Z7</accession>
<organism evidence="4 5">
    <name type="scientific">Paenibacillus borealis</name>
    <dbReference type="NCBI Taxonomy" id="160799"/>
    <lineage>
        <taxon>Bacteria</taxon>
        <taxon>Bacillati</taxon>
        <taxon>Bacillota</taxon>
        <taxon>Bacilli</taxon>
        <taxon>Bacillales</taxon>
        <taxon>Paenibacillaceae</taxon>
        <taxon>Paenibacillus</taxon>
    </lineage>
</organism>
<feature type="domain" description="SLH" evidence="3">
    <location>
        <begin position="382"/>
        <end position="445"/>
    </location>
</feature>
<evidence type="ECO:0000259" key="3">
    <source>
        <dbReference type="PROSITE" id="PS51272"/>
    </source>
</evidence>
<name>A0A089L4Z7_PAEBO</name>
<dbReference type="InterPro" id="IPR001119">
    <property type="entry name" value="SLH_dom"/>
</dbReference>
<feature type="region of interest" description="Disordered" evidence="1">
    <location>
        <begin position="114"/>
        <end position="182"/>
    </location>
</feature>
<feature type="domain" description="SLH" evidence="3">
    <location>
        <begin position="446"/>
        <end position="508"/>
    </location>
</feature>
<keyword evidence="2" id="KW-0732">Signal</keyword>
<evidence type="ECO:0000313" key="5">
    <source>
        <dbReference type="Proteomes" id="UP000029518"/>
    </source>
</evidence>
<dbReference type="RefSeq" id="WP_042210175.1">
    <property type="nucleotide sequence ID" value="NZ_CP009285.1"/>
</dbReference>
<dbReference type="PROSITE" id="PS51272">
    <property type="entry name" value="SLH"/>
    <property type="match status" value="3"/>
</dbReference>
<evidence type="ECO:0000256" key="2">
    <source>
        <dbReference type="SAM" id="SignalP"/>
    </source>
</evidence>
<evidence type="ECO:0000256" key="1">
    <source>
        <dbReference type="SAM" id="MobiDB-lite"/>
    </source>
</evidence>
<sequence length="568" mass="58018">MKKVVAAIMVLLFLCSPAAAFAEAPFTLELSGKEVERGGGITLSGTTPGPVDQVVVKIVSPAGTVFYIDVLKAVDGAYTQRVAIPASQVLAPAGSYSVVAGSGGTTLTQEFTIAGEESPGPGTPTAAPTAAPTATSTAMPTPTPTPDSDSGTPSNPGTPQPVGTGSPISAASPIPAGAGEASNARIKPELSSNGSYLIGADTLAQAMQQAAGQITIELPATAEEAGIALELPLQSLNLLNTGNTGLVLTDGVRTISFPAGAMKTSGDDQTRLRIVLNASWNKEAQSLVGGSVRSDAAYGSTGVLLSLVIQTINSGNITEIHQLALPAEVSLKLTPAQISSMKPELAGIYYVDGNSAEYVPGTLTAGTVAFKATHFSAYALLVYDKNFADMSGHWAEPAVKSLAARHLVNGVDAEHYEPARGITRAEFAALLMRAADRTGSVPANVASAPFADVPSSAYYAKQAAEAAAMGIMKGYDGAFRPNDRITREEAAVALVNASKYFKLAADGQAGKAYTDAREIASWAAASVAEAGASGLMQGDGTTFQPKKQVTRAEVAVMVSRLIQTGSSL</sequence>
<dbReference type="HOGENOM" id="CLU_494198_0_0_9"/>
<dbReference type="OrthoDB" id="2727970at2"/>
<keyword evidence="5" id="KW-1185">Reference proteome</keyword>
<feature type="compositionally biased region" description="Low complexity" evidence="1">
    <location>
        <begin position="165"/>
        <end position="179"/>
    </location>
</feature>
<dbReference type="Pfam" id="PF00395">
    <property type="entry name" value="SLH"/>
    <property type="match status" value="3"/>
</dbReference>
<feature type="domain" description="SLH" evidence="3">
    <location>
        <begin position="510"/>
        <end position="568"/>
    </location>
</feature>
<proteinExistence type="predicted"/>
<dbReference type="AlphaFoldDB" id="A0A089L4Z7"/>
<dbReference type="EMBL" id="CP009285">
    <property type="protein sequence ID" value="AIQ55857.1"/>
    <property type="molecule type" value="Genomic_DNA"/>
</dbReference>
<feature type="chain" id="PRO_5001846101" description="SLH domain-containing protein" evidence="2">
    <location>
        <begin position="23"/>
        <end position="568"/>
    </location>
</feature>
<reference evidence="4" key="1">
    <citation type="submission" date="2014-08" db="EMBL/GenBank/DDBJ databases">
        <title>Comparative genomics of the Paenibacillus odorifer group.</title>
        <authorList>
            <person name="den Bakker H.C."/>
            <person name="Tsai Y.-C.Y.-C."/>
            <person name="Martin N."/>
            <person name="Korlach J."/>
            <person name="Wiedmann M."/>
        </authorList>
    </citation>
    <scope>NUCLEOTIDE SEQUENCE [LARGE SCALE GENOMIC DNA]</scope>
    <source>
        <strain evidence="4">DSM 13188</strain>
    </source>
</reference>
<gene>
    <name evidence="4" type="ORF">PBOR_01910</name>
</gene>
<dbReference type="Proteomes" id="UP000029518">
    <property type="component" value="Chromosome"/>
</dbReference>
<dbReference type="KEGG" id="pbd:PBOR_01910"/>
<protein>
    <recommendedName>
        <fullName evidence="3">SLH domain-containing protein</fullName>
    </recommendedName>
</protein>
<feature type="signal peptide" evidence="2">
    <location>
        <begin position="1"/>
        <end position="22"/>
    </location>
</feature>
<dbReference type="InterPro" id="IPR051465">
    <property type="entry name" value="Cell_Envelope_Struct_Comp"/>
</dbReference>
<dbReference type="PANTHER" id="PTHR43308">
    <property type="entry name" value="OUTER MEMBRANE PROTEIN ALPHA-RELATED"/>
    <property type="match status" value="1"/>
</dbReference>
<evidence type="ECO:0000313" key="4">
    <source>
        <dbReference type="EMBL" id="AIQ55857.1"/>
    </source>
</evidence>
<feature type="compositionally biased region" description="Low complexity" evidence="1">
    <location>
        <begin position="118"/>
        <end position="154"/>
    </location>
</feature>